<dbReference type="InterPro" id="IPR041657">
    <property type="entry name" value="HTH_17"/>
</dbReference>
<dbReference type="EMBL" id="JABVEC010000059">
    <property type="protein sequence ID" value="MBC6471162.1"/>
    <property type="molecule type" value="Genomic_DNA"/>
</dbReference>
<comment type="caution">
    <text evidence="2">The sequence shown here is derived from an EMBL/GenBank/DDBJ whole genome shotgun (WGS) entry which is preliminary data.</text>
</comment>
<dbReference type="Pfam" id="PF12728">
    <property type="entry name" value="HTH_17"/>
    <property type="match status" value="1"/>
</dbReference>
<name>A0ABR7M383_9ACTN</name>
<protein>
    <submittedName>
        <fullName evidence="2">Helix-turn-helix domain-containing protein</fullName>
    </submittedName>
</protein>
<evidence type="ECO:0000259" key="1">
    <source>
        <dbReference type="Pfam" id="PF12728"/>
    </source>
</evidence>
<evidence type="ECO:0000313" key="2">
    <source>
        <dbReference type="EMBL" id="MBC6471162.1"/>
    </source>
</evidence>
<evidence type="ECO:0000313" key="3">
    <source>
        <dbReference type="Proteomes" id="UP000805614"/>
    </source>
</evidence>
<sequence>MRAGADHSPAVRMQAVFRGVGPGVAVSAEVLLYTPEQAAELLGVKPSWLRRKAAARAVPCTFVGKHLRFSRADLEAIVTAGEQTPRALRPRA</sequence>
<reference evidence="2 3" key="1">
    <citation type="submission" date="2020-06" db="EMBL/GenBank/DDBJ databases">
        <title>Actinomadura xiongansis sp. nov., isolated from soil of Baiyangdian.</title>
        <authorList>
            <person name="Zhang X."/>
        </authorList>
    </citation>
    <scope>NUCLEOTIDE SEQUENCE [LARGE SCALE GENOMIC DNA]</scope>
    <source>
        <strain evidence="2 3">HBUM206468</strain>
    </source>
</reference>
<dbReference type="InterPro" id="IPR010093">
    <property type="entry name" value="SinI_DNA-bd"/>
</dbReference>
<feature type="domain" description="Helix-turn-helix" evidence="1">
    <location>
        <begin position="32"/>
        <end position="77"/>
    </location>
</feature>
<dbReference type="Proteomes" id="UP000805614">
    <property type="component" value="Unassembled WGS sequence"/>
</dbReference>
<accession>A0ABR7M383</accession>
<gene>
    <name evidence="2" type="ORF">HKK74_37585</name>
</gene>
<proteinExistence type="predicted"/>
<dbReference type="NCBIfam" id="TIGR01764">
    <property type="entry name" value="excise"/>
    <property type="match status" value="1"/>
</dbReference>
<keyword evidence="3" id="KW-1185">Reference proteome</keyword>
<organism evidence="2 3">
    <name type="scientific">Actinomadura alba</name>
    <dbReference type="NCBI Taxonomy" id="406431"/>
    <lineage>
        <taxon>Bacteria</taxon>
        <taxon>Bacillati</taxon>
        <taxon>Actinomycetota</taxon>
        <taxon>Actinomycetes</taxon>
        <taxon>Streptosporangiales</taxon>
        <taxon>Thermomonosporaceae</taxon>
        <taxon>Actinomadura</taxon>
    </lineage>
</organism>